<dbReference type="SUPFAM" id="SSF56112">
    <property type="entry name" value="Protein kinase-like (PK-like)"/>
    <property type="match status" value="1"/>
</dbReference>
<name>A0A2K1JZM2_PHYPA</name>
<accession>A0A2K1JZM2</accession>
<dbReference type="SUPFAM" id="SSF52047">
    <property type="entry name" value="RNI-like"/>
    <property type="match status" value="1"/>
</dbReference>
<dbReference type="Gene3D" id="1.10.510.10">
    <property type="entry name" value="Transferase(Phosphotransferase) domain 1"/>
    <property type="match status" value="1"/>
</dbReference>
<protein>
    <recommendedName>
        <fullName evidence="2">Protein kinase domain-containing protein</fullName>
    </recommendedName>
</protein>
<evidence type="ECO:0000313" key="4">
    <source>
        <dbReference type="EnsemblPlants" id="Pp3c10_19120V3.1"/>
    </source>
</evidence>
<dbReference type="PANTHER" id="PTHR34630:SF90">
    <property type="entry name" value="PROTEIN KINASE DOMAIN-CONTAINING PROTEIN"/>
    <property type="match status" value="1"/>
</dbReference>
<dbReference type="EMBL" id="ABEU02000010">
    <property type="protein sequence ID" value="PNR46976.1"/>
    <property type="molecule type" value="Genomic_DNA"/>
</dbReference>
<dbReference type="Gramene" id="Pp3c10_19120V3.1">
    <property type="protein sequence ID" value="Pp3c10_19120V3.1"/>
    <property type="gene ID" value="Pp3c10_19120"/>
</dbReference>
<reference evidence="3 5" key="2">
    <citation type="journal article" date="2018" name="Plant J.">
        <title>The Physcomitrella patens chromosome-scale assembly reveals moss genome structure and evolution.</title>
        <authorList>
            <person name="Lang D."/>
            <person name="Ullrich K.K."/>
            <person name="Murat F."/>
            <person name="Fuchs J."/>
            <person name="Jenkins J."/>
            <person name="Haas F.B."/>
            <person name="Piednoel M."/>
            <person name="Gundlach H."/>
            <person name="Van Bel M."/>
            <person name="Meyberg R."/>
            <person name="Vives C."/>
            <person name="Morata J."/>
            <person name="Symeonidi A."/>
            <person name="Hiss M."/>
            <person name="Muchero W."/>
            <person name="Kamisugi Y."/>
            <person name="Saleh O."/>
            <person name="Blanc G."/>
            <person name="Decker E.L."/>
            <person name="van Gessel N."/>
            <person name="Grimwood J."/>
            <person name="Hayes R.D."/>
            <person name="Graham S.W."/>
            <person name="Gunter L.E."/>
            <person name="McDaniel S.F."/>
            <person name="Hoernstein S.N.W."/>
            <person name="Larsson A."/>
            <person name="Li F.W."/>
            <person name="Perroud P.F."/>
            <person name="Phillips J."/>
            <person name="Ranjan P."/>
            <person name="Rokshar D.S."/>
            <person name="Rothfels C.J."/>
            <person name="Schneider L."/>
            <person name="Shu S."/>
            <person name="Stevenson D.W."/>
            <person name="Thummler F."/>
            <person name="Tillich M."/>
            <person name="Villarreal Aguilar J.C."/>
            <person name="Widiez T."/>
            <person name="Wong G.K."/>
            <person name="Wymore A."/>
            <person name="Zhang Y."/>
            <person name="Zimmer A.D."/>
            <person name="Quatrano R.S."/>
            <person name="Mayer K.F.X."/>
            <person name="Goodstein D."/>
            <person name="Casacuberta J.M."/>
            <person name="Vandepoele K."/>
            <person name="Reski R."/>
            <person name="Cuming A.C."/>
            <person name="Tuskan G.A."/>
            <person name="Maumus F."/>
            <person name="Salse J."/>
            <person name="Schmutz J."/>
            <person name="Rensing S.A."/>
        </authorList>
    </citation>
    <scope>NUCLEOTIDE SEQUENCE [LARGE SCALE GENOMIC DNA]</scope>
    <source>
        <strain evidence="4 5">cv. Gransden 2004</strain>
    </source>
</reference>
<organism evidence="3">
    <name type="scientific">Physcomitrium patens</name>
    <name type="common">Spreading-leaved earth moss</name>
    <name type="synonym">Physcomitrella patens</name>
    <dbReference type="NCBI Taxonomy" id="3218"/>
    <lineage>
        <taxon>Eukaryota</taxon>
        <taxon>Viridiplantae</taxon>
        <taxon>Streptophyta</taxon>
        <taxon>Embryophyta</taxon>
        <taxon>Bryophyta</taxon>
        <taxon>Bryophytina</taxon>
        <taxon>Bryopsida</taxon>
        <taxon>Funariidae</taxon>
        <taxon>Funariales</taxon>
        <taxon>Funariaceae</taxon>
        <taxon>Physcomitrium</taxon>
    </lineage>
</organism>
<dbReference type="Proteomes" id="UP000006727">
    <property type="component" value="Chromosome 10"/>
</dbReference>
<dbReference type="InterPro" id="IPR055414">
    <property type="entry name" value="LRR_R13L4/SHOC2-like"/>
</dbReference>
<dbReference type="Gene3D" id="3.80.10.10">
    <property type="entry name" value="Ribonuclease Inhibitor"/>
    <property type="match status" value="2"/>
</dbReference>
<dbReference type="GO" id="GO:0005524">
    <property type="term" value="F:ATP binding"/>
    <property type="evidence" value="ECO:0007669"/>
    <property type="project" value="InterPro"/>
</dbReference>
<dbReference type="InterPro" id="IPR008271">
    <property type="entry name" value="Ser/Thr_kinase_AS"/>
</dbReference>
<keyword evidence="1" id="KW-0677">Repeat</keyword>
<dbReference type="PANTHER" id="PTHR34630">
    <property type="entry name" value="OS11G0677101 PROTEIN"/>
    <property type="match status" value="1"/>
</dbReference>
<dbReference type="Pfam" id="PF23598">
    <property type="entry name" value="LRR_14"/>
    <property type="match status" value="1"/>
</dbReference>
<sequence length="668" mass="78401">MLLQYNKIYFLQLSMEIITKASTLLREGVLNERQCKNLLNNFLRGLETIQTIIGGSCLNVFDGAKKDLFKLACKARDLIEECCKEDWLKSATIQINNKEAFKELLMDLGYCFDNICSIFHYYYLNQRKKTIEVEGGELNIIIFPNEYSYLEYERPNFPLGGRDRVLVYPTKWLDIESTTKVIAIFNNKAILKEAGILGGLTHLNIIKLFYFERGSLSKAIAIDIMLQIVSRICYMHDMRVVHCDLKSDNIIINLMYIPKANDIEFIYVKLLDFCISNIEAIMNEGKSLQEVDALKTDVFNFGMLCKNCSLLDPLKRRTFLEIYTRLIILKKILLQDPWESRDLKDKEYTPWTNIISLKDNLCNIIQQHLFLLWQYFSIFIQNFWFVFLIQKINPTTKLIVDLKQIGSSNQIISKILKMWKCKALKEFLSGLLNLIALEKLDFSKYRKLKNLPEGVGSLTCLKKLYIYRLPNLVVLEELNFLKYRNLKKLSQGFGSLKCLKILQMWECEALEEFLSGLPNLVTLKEINFLRCRKLKKLQKGFGSLIHLKILRMWECEALEEFPSGLPNFVALEELKFSKCRKLKKFPNFIALKEFNFFRCRKLKKLSERFGSLTCLKILQMWEYEALKEFPNGLLNFIVLEELNFLKCRKLKKLLEGFESLICLRKLRM</sequence>
<evidence type="ECO:0000256" key="1">
    <source>
        <dbReference type="ARBA" id="ARBA00022737"/>
    </source>
</evidence>
<dbReference type="AlphaFoldDB" id="A0A2K1JZM2"/>
<feature type="domain" description="Protein kinase" evidence="2">
    <location>
        <begin position="46"/>
        <end position="451"/>
    </location>
</feature>
<dbReference type="GO" id="GO:0004672">
    <property type="term" value="F:protein kinase activity"/>
    <property type="evidence" value="ECO:0007669"/>
    <property type="project" value="InterPro"/>
</dbReference>
<dbReference type="EnsemblPlants" id="Pp3c10_19120V3.1">
    <property type="protein sequence ID" value="Pp3c10_19120V3.1"/>
    <property type="gene ID" value="Pp3c10_19120"/>
</dbReference>
<evidence type="ECO:0000259" key="2">
    <source>
        <dbReference type="PROSITE" id="PS50011"/>
    </source>
</evidence>
<dbReference type="Pfam" id="PF00069">
    <property type="entry name" value="Pkinase"/>
    <property type="match status" value="1"/>
</dbReference>
<dbReference type="PROSITE" id="PS00108">
    <property type="entry name" value="PROTEIN_KINASE_ST"/>
    <property type="match status" value="1"/>
</dbReference>
<proteinExistence type="predicted"/>
<keyword evidence="5" id="KW-1185">Reference proteome</keyword>
<dbReference type="PROSITE" id="PS50011">
    <property type="entry name" value="PROTEIN_KINASE_DOM"/>
    <property type="match status" value="1"/>
</dbReference>
<reference evidence="3 5" key="1">
    <citation type="journal article" date="2008" name="Science">
        <title>The Physcomitrella genome reveals evolutionary insights into the conquest of land by plants.</title>
        <authorList>
            <person name="Rensing S."/>
            <person name="Lang D."/>
            <person name="Zimmer A."/>
            <person name="Terry A."/>
            <person name="Salamov A."/>
            <person name="Shapiro H."/>
            <person name="Nishiyama T."/>
            <person name="Perroud P.-F."/>
            <person name="Lindquist E."/>
            <person name="Kamisugi Y."/>
            <person name="Tanahashi T."/>
            <person name="Sakakibara K."/>
            <person name="Fujita T."/>
            <person name="Oishi K."/>
            <person name="Shin-I T."/>
            <person name="Kuroki Y."/>
            <person name="Toyoda A."/>
            <person name="Suzuki Y."/>
            <person name="Hashimoto A."/>
            <person name="Yamaguchi K."/>
            <person name="Sugano A."/>
            <person name="Kohara Y."/>
            <person name="Fujiyama A."/>
            <person name="Anterola A."/>
            <person name="Aoki S."/>
            <person name="Ashton N."/>
            <person name="Barbazuk W.B."/>
            <person name="Barker E."/>
            <person name="Bennetzen J."/>
            <person name="Bezanilla M."/>
            <person name="Blankenship R."/>
            <person name="Cho S.H."/>
            <person name="Dutcher S."/>
            <person name="Estelle M."/>
            <person name="Fawcett J.A."/>
            <person name="Gundlach H."/>
            <person name="Hanada K."/>
            <person name="Heyl A."/>
            <person name="Hicks K.A."/>
            <person name="Hugh J."/>
            <person name="Lohr M."/>
            <person name="Mayer K."/>
            <person name="Melkozernov A."/>
            <person name="Murata T."/>
            <person name="Nelson D."/>
            <person name="Pils B."/>
            <person name="Prigge M."/>
            <person name="Reiss B."/>
            <person name="Renner T."/>
            <person name="Rombauts S."/>
            <person name="Rushton P."/>
            <person name="Sanderfoot A."/>
            <person name="Schween G."/>
            <person name="Shiu S.-H."/>
            <person name="Stueber K."/>
            <person name="Theodoulou F.L."/>
            <person name="Tu H."/>
            <person name="Van de Peer Y."/>
            <person name="Verrier P.J."/>
            <person name="Waters E."/>
            <person name="Wood A."/>
            <person name="Yang L."/>
            <person name="Cove D."/>
            <person name="Cuming A."/>
            <person name="Hasebe M."/>
            <person name="Lucas S."/>
            <person name="Mishler D.B."/>
            <person name="Reski R."/>
            <person name="Grigoriev I."/>
            <person name="Quatrano R.S."/>
            <person name="Boore J.L."/>
        </authorList>
    </citation>
    <scope>NUCLEOTIDE SEQUENCE [LARGE SCALE GENOMIC DNA]</scope>
    <source>
        <strain evidence="4 5">cv. Gransden 2004</strain>
    </source>
</reference>
<dbReference type="InterPro" id="IPR032675">
    <property type="entry name" value="LRR_dom_sf"/>
</dbReference>
<evidence type="ECO:0000313" key="5">
    <source>
        <dbReference type="Proteomes" id="UP000006727"/>
    </source>
</evidence>
<gene>
    <name evidence="3" type="ORF">PHYPA_014096</name>
</gene>
<evidence type="ECO:0000313" key="3">
    <source>
        <dbReference type="EMBL" id="PNR46976.1"/>
    </source>
</evidence>
<dbReference type="InterPro" id="IPR000719">
    <property type="entry name" value="Prot_kinase_dom"/>
</dbReference>
<reference evidence="4" key="3">
    <citation type="submission" date="2020-12" db="UniProtKB">
        <authorList>
            <consortium name="EnsemblPlants"/>
        </authorList>
    </citation>
    <scope>IDENTIFICATION</scope>
</reference>
<dbReference type="InterPro" id="IPR011009">
    <property type="entry name" value="Kinase-like_dom_sf"/>
</dbReference>
<dbReference type="InParanoid" id="A0A2K1JZM2"/>